<evidence type="ECO:0000256" key="2">
    <source>
        <dbReference type="ARBA" id="ARBA00038396"/>
    </source>
</evidence>
<dbReference type="PANTHER" id="PTHR43747:SF5">
    <property type="entry name" value="FAD-BINDING DOMAIN-CONTAINING PROTEIN"/>
    <property type="match status" value="1"/>
</dbReference>
<reference evidence="5" key="1">
    <citation type="submission" date="2023-07" db="EMBL/GenBank/DDBJ databases">
        <title>30 novel species of actinomycetes from the DSMZ collection.</title>
        <authorList>
            <person name="Nouioui I."/>
        </authorList>
    </citation>
    <scope>NUCLEOTIDE SEQUENCE [LARGE SCALE GENOMIC DNA]</scope>
    <source>
        <strain evidence="5">DSM 41886</strain>
    </source>
</reference>
<dbReference type="EMBL" id="JAVREV010000001">
    <property type="protein sequence ID" value="MDT0441053.1"/>
    <property type="molecule type" value="Genomic_DNA"/>
</dbReference>
<evidence type="ECO:0000313" key="5">
    <source>
        <dbReference type="Proteomes" id="UP001183615"/>
    </source>
</evidence>
<evidence type="ECO:0000256" key="1">
    <source>
        <dbReference type="ARBA" id="ARBA00023002"/>
    </source>
</evidence>
<dbReference type="SUPFAM" id="SSF51905">
    <property type="entry name" value="FAD/NAD(P)-binding domain"/>
    <property type="match status" value="1"/>
</dbReference>
<protein>
    <submittedName>
        <fullName evidence="4">FAD-dependent monooxygenase</fullName>
    </submittedName>
</protein>
<comment type="caution">
    <text evidence="4">The sequence shown here is derived from an EMBL/GenBank/DDBJ whole genome shotgun (WGS) entry which is preliminary data.</text>
</comment>
<dbReference type="Gene3D" id="3.50.50.60">
    <property type="entry name" value="FAD/NAD(P)-binding domain"/>
    <property type="match status" value="1"/>
</dbReference>
<dbReference type="InterPro" id="IPR050816">
    <property type="entry name" value="Flavin-dep_Halogenase_NPB"/>
</dbReference>
<dbReference type="InterPro" id="IPR036188">
    <property type="entry name" value="FAD/NAD-bd_sf"/>
</dbReference>
<dbReference type="PANTHER" id="PTHR43747">
    <property type="entry name" value="FAD-BINDING PROTEIN"/>
    <property type="match status" value="1"/>
</dbReference>
<organism evidence="4 5">
    <name type="scientific">Streptomyces johnsoniae</name>
    <dbReference type="NCBI Taxonomy" id="3075532"/>
    <lineage>
        <taxon>Bacteria</taxon>
        <taxon>Bacillati</taxon>
        <taxon>Actinomycetota</taxon>
        <taxon>Actinomycetes</taxon>
        <taxon>Kitasatosporales</taxon>
        <taxon>Streptomycetaceae</taxon>
        <taxon>Streptomyces</taxon>
    </lineage>
</organism>
<dbReference type="Proteomes" id="UP001183615">
    <property type="component" value="Unassembled WGS sequence"/>
</dbReference>
<dbReference type="RefSeq" id="WP_311614543.1">
    <property type="nucleotide sequence ID" value="NZ_JAVREV010000001.1"/>
</dbReference>
<comment type="similarity">
    <text evidence="2">Belongs to the flavin-dependent halogenase family. Bacterial tryptophan halogenase subfamily.</text>
</comment>
<gene>
    <name evidence="4" type="ORF">RM779_00340</name>
</gene>
<feature type="domain" description="FAD-binding" evidence="3">
    <location>
        <begin position="16"/>
        <end position="204"/>
    </location>
</feature>
<sequence length="553" mass="60195">MSTPSSRGPVDGPAHDVIVLGSGLAAATLAAILARQGIGVVMADDYSRPRLPRGEMLGRQASLLLRMMATRYGVPELASLTSLRELSEATGPTGGQERCHSFLYHRPGSALNPAETLQVSPPKSVPPEPMLYRPHVDAYLRDTAVAHGATEAGGSAVTGVEVTADGVRVTTAFGDTLTGRYLVDAGDGDSAFVAAYGLREEPTRLRLRTRSLYMHLSGVRTINEVYPGPEFQAPNPWHEGSTHHLFDGGYLGVYSFGNRPESTNDTTAVWLNLDADRFPPGASPTAEFRAFLDRYPSISPMFESAERVAESATSARQQYSCTTTVGDRWCVIGEAAGFVDPFLNRSLVTSLELVNAVAWRLVAAARDGDYSRDRFEPVERMGRQLLDQDDRLASLIMASTREHVMWRGALAVMETGLRFGQFVVQNAANVLVETGSDDALRQLENIEYFGSVFPGHKGYNELLTSALTEYQAVAAGDRDPDAAAETVFRWLAEAEFIPGFFVLEPTERFPQLSPADIQRLEDWARGEAPADVGALALTAIETIRREIARARRA</sequence>
<name>A0ABU2RWC1_9ACTN</name>
<keyword evidence="4" id="KW-0503">Monooxygenase</keyword>
<dbReference type="Pfam" id="PF01494">
    <property type="entry name" value="FAD_binding_3"/>
    <property type="match status" value="1"/>
</dbReference>
<proteinExistence type="inferred from homology"/>
<accession>A0ABU2RWC1</accession>
<keyword evidence="5" id="KW-1185">Reference proteome</keyword>
<dbReference type="GO" id="GO:0004497">
    <property type="term" value="F:monooxygenase activity"/>
    <property type="evidence" value="ECO:0007669"/>
    <property type="project" value="UniProtKB-KW"/>
</dbReference>
<evidence type="ECO:0000259" key="3">
    <source>
        <dbReference type="Pfam" id="PF01494"/>
    </source>
</evidence>
<keyword evidence="1" id="KW-0560">Oxidoreductase</keyword>
<evidence type="ECO:0000313" key="4">
    <source>
        <dbReference type="EMBL" id="MDT0441053.1"/>
    </source>
</evidence>
<dbReference type="InterPro" id="IPR002938">
    <property type="entry name" value="FAD-bd"/>
</dbReference>